<feature type="compositionally biased region" description="Basic and acidic residues" evidence="1">
    <location>
        <begin position="154"/>
        <end position="174"/>
    </location>
</feature>
<comment type="caution">
    <text evidence="2">The sequence shown here is derived from an EMBL/GenBank/DDBJ whole genome shotgun (WGS) entry which is preliminary data.</text>
</comment>
<sequence>MCIWWTEPMTYGFFSVRVTNEARRNTKTKHEKWAKYYNQRRRDIRIKVKDWVLVKTHPLSSAVQKMVARFKPKFEGPYKVLEVKQNNLVVCRSGKRITVNVDQVRLYHHRKSNEMETRTSSSDNNSSSYKSNNFKGLQPRSNESQYSRKNGSGKRHELEEKGRGLKKDQGERHTSTSSNRRPPVRSSTGSCTEPNRKVKMGRKETLAYKRSLDVCV</sequence>
<dbReference type="AlphaFoldDB" id="A0A8X6SNR3"/>
<accession>A0A8X6SNR3</accession>
<feature type="compositionally biased region" description="Low complexity" evidence="1">
    <location>
        <begin position="120"/>
        <end position="133"/>
    </location>
</feature>
<proteinExistence type="predicted"/>
<dbReference type="Proteomes" id="UP000887159">
    <property type="component" value="Unassembled WGS sequence"/>
</dbReference>
<feature type="compositionally biased region" description="Polar residues" evidence="1">
    <location>
        <begin position="139"/>
        <end position="150"/>
    </location>
</feature>
<reference evidence="2" key="1">
    <citation type="submission" date="2020-08" db="EMBL/GenBank/DDBJ databases">
        <title>Multicomponent nature underlies the extraordinary mechanical properties of spider dragline silk.</title>
        <authorList>
            <person name="Kono N."/>
            <person name="Nakamura H."/>
            <person name="Mori M."/>
            <person name="Yoshida Y."/>
            <person name="Ohtoshi R."/>
            <person name="Malay A.D."/>
            <person name="Moran D.A.P."/>
            <person name="Tomita M."/>
            <person name="Numata K."/>
            <person name="Arakawa K."/>
        </authorList>
    </citation>
    <scope>NUCLEOTIDE SEQUENCE</scope>
</reference>
<keyword evidence="3" id="KW-1185">Reference proteome</keyword>
<gene>
    <name evidence="2" type="primary">NCL1_51933</name>
    <name evidence="2" type="ORF">TNCV_1798241</name>
</gene>
<feature type="region of interest" description="Disordered" evidence="1">
    <location>
        <begin position="110"/>
        <end position="204"/>
    </location>
</feature>
<dbReference type="EMBL" id="BMAU01021314">
    <property type="protein sequence ID" value="GFY12402.1"/>
    <property type="molecule type" value="Genomic_DNA"/>
</dbReference>
<organism evidence="2 3">
    <name type="scientific">Trichonephila clavipes</name>
    <name type="common">Golden silk orbweaver</name>
    <name type="synonym">Nephila clavipes</name>
    <dbReference type="NCBI Taxonomy" id="2585209"/>
    <lineage>
        <taxon>Eukaryota</taxon>
        <taxon>Metazoa</taxon>
        <taxon>Ecdysozoa</taxon>
        <taxon>Arthropoda</taxon>
        <taxon>Chelicerata</taxon>
        <taxon>Arachnida</taxon>
        <taxon>Araneae</taxon>
        <taxon>Araneomorphae</taxon>
        <taxon>Entelegynae</taxon>
        <taxon>Araneoidea</taxon>
        <taxon>Nephilidae</taxon>
        <taxon>Trichonephila</taxon>
    </lineage>
</organism>
<protein>
    <submittedName>
        <fullName evidence="2">Uncharacterized protein</fullName>
    </submittedName>
</protein>
<evidence type="ECO:0000256" key="1">
    <source>
        <dbReference type="SAM" id="MobiDB-lite"/>
    </source>
</evidence>
<feature type="compositionally biased region" description="Polar residues" evidence="1">
    <location>
        <begin position="175"/>
        <end position="193"/>
    </location>
</feature>
<name>A0A8X6SNR3_TRICX</name>
<evidence type="ECO:0000313" key="3">
    <source>
        <dbReference type="Proteomes" id="UP000887159"/>
    </source>
</evidence>
<evidence type="ECO:0000313" key="2">
    <source>
        <dbReference type="EMBL" id="GFY12402.1"/>
    </source>
</evidence>